<evidence type="ECO:0000313" key="1">
    <source>
        <dbReference type="EMBL" id="GAI29504.1"/>
    </source>
</evidence>
<dbReference type="AlphaFoldDB" id="X1PF45"/>
<name>X1PF45_9ZZZZ</name>
<comment type="caution">
    <text evidence="1">The sequence shown here is derived from an EMBL/GenBank/DDBJ whole genome shotgun (WGS) entry which is preliminary data.</text>
</comment>
<dbReference type="EMBL" id="BARV01017979">
    <property type="protein sequence ID" value="GAI29504.1"/>
    <property type="molecule type" value="Genomic_DNA"/>
</dbReference>
<protein>
    <recommendedName>
        <fullName evidence="2">PemK-like protein</fullName>
    </recommendedName>
</protein>
<proteinExistence type="predicted"/>
<reference evidence="1" key="1">
    <citation type="journal article" date="2014" name="Front. Microbiol.">
        <title>High frequency of phylogenetically diverse reductive dehalogenase-homologous genes in deep subseafloor sedimentary metagenomes.</title>
        <authorList>
            <person name="Kawai M."/>
            <person name="Futagami T."/>
            <person name="Toyoda A."/>
            <person name="Takaki Y."/>
            <person name="Nishi S."/>
            <person name="Hori S."/>
            <person name="Arai W."/>
            <person name="Tsubouchi T."/>
            <person name="Morono Y."/>
            <person name="Uchiyama I."/>
            <person name="Ito T."/>
            <person name="Fujiyama A."/>
            <person name="Inagaki F."/>
            <person name="Takami H."/>
        </authorList>
    </citation>
    <scope>NUCLEOTIDE SEQUENCE</scope>
    <source>
        <strain evidence="1">Expedition CK06-06</strain>
    </source>
</reference>
<accession>X1PF45</accession>
<evidence type="ECO:0008006" key="2">
    <source>
        <dbReference type="Google" id="ProtNLM"/>
    </source>
</evidence>
<feature type="non-terminal residue" evidence="1">
    <location>
        <position position="114"/>
    </location>
</feature>
<organism evidence="1">
    <name type="scientific">marine sediment metagenome</name>
    <dbReference type="NCBI Taxonomy" id="412755"/>
    <lineage>
        <taxon>unclassified sequences</taxon>
        <taxon>metagenomes</taxon>
        <taxon>ecological metagenomes</taxon>
    </lineage>
</organism>
<gene>
    <name evidence="1" type="ORF">S06H3_30518</name>
</gene>
<sequence>MPQRGEILLYKDYAFEDASKRDKLFVVLNIADINTPCLVLKTTSQSARYLGAKKGCNPSRRVFLVPAEWGGCFELDTYIQLPQIIEIPTVELLQGSLSKKIRIVNSLPPDCFAQ</sequence>